<dbReference type="Proteomes" id="UP000242444">
    <property type="component" value="Unassembled WGS sequence"/>
</dbReference>
<dbReference type="Gene3D" id="3.40.50.1000">
    <property type="entry name" value="HAD superfamily/HAD-like"/>
    <property type="match status" value="1"/>
</dbReference>
<dbReference type="Pfam" id="PF00702">
    <property type="entry name" value="Hydrolase"/>
    <property type="match status" value="1"/>
</dbReference>
<dbReference type="SFLD" id="SFLDS00003">
    <property type="entry name" value="Haloacid_Dehalogenase"/>
    <property type="match status" value="1"/>
</dbReference>
<dbReference type="PANTHER" id="PTHR43316:SF8">
    <property type="entry name" value="HAD FAMILY HYDROLASE"/>
    <property type="match status" value="1"/>
</dbReference>
<dbReference type="PANTHER" id="PTHR43316">
    <property type="entry name" value="HYDROLASE, HALOACID DELAHOGENASE-RELATED"/>
    <property type="match status" value="1"/>
</dbReference>
<gene>
    <name evidence="2" type="ORF">CFN78_23920</name>
</gene>
<organism evidence="2 3">
    <name type="scientific">Amycolatopsis antarctica</name>
    <dbReference type="NCBI Taxonomy" id="1854586"/>
    <lineage>
        <taxon>Bacteria</taxon>
        <taxon>Bacillati</taxon>
        <taxon>Actinomycetota</taxon>
        <taxon>Actinomycetes</taxon>
        <taxon>Pseudonocardiales</taxon>
        <taxon>Pseudonocardiaceae</taxon>
        <taxon>Amycolatopsis</taxon>
    </lineage>
</organism>
<keyword evidence="3" id="KW-1185">Reference proteome</keyword>
<proteinExistence type="predicted"/>
<dbReference type="EMBL" id="NKYE01000018">
    <property type="protein sequence ID" value="OZM70718.1"/>
    <property type="molecule type" value="Genomic_DNA"/>
</dbReference>
<reference evidence="2 3" key="1">
    <citation type="submission" date="2017-07" db="EMBL/GenBank/DDBJ databases">
        <title>Amycolatopsis antarcticus sp. nov., isolated from the surface of an Antarcticus brown macroalga.</title>
        <authorList>
            <person name="Wang J."/>
            <person name="Leiva S."/>
            <person name="Huang J."/>
            <person name="Huang Y."/>
        </authorList>
    </citation>
    <scope>NUCLEOTIDE SEQUENCE [LARGE SCALE GENOMIC DNA]</scope>
    <source>
        <strain evidence="2 3">AU-G6</strain>
    </source>
</reference>
<dbReference type="RefSeq" id="WP_094865155.1">
    <property type="nucleotide sequence ID" value="NZ_NKYE01000018.1"/>
</dbReference>
<dbReference type="InterPro" id="IPR036412">
    <property type="entry name" value="HAD-like_sf"/>
</dbReference>
<evidence type="ECO:0000313" key="3">
    <source>
        <dbReference type="Proteomes" id="UP000242444"/>
    </source>
</evidence>
<comment type="caution">
    <text evidence="2">The sequence shown here is derived from an EMBL/GenBank/DDBJ whole genome shotgun (WGS) entry which is preliminary data.</text>
</comment>
<evidence type="ECO:0000256" key="1">
    <source>
        <dbReference type="ARBA" id="ARBA00022801"/>
    </source>
</evidence>
<accession>A0A263CXQ1</accession>
<dbReference type="AlphaFoldDB" id="A0A263CXQ1"/>
<dbReference type="InParanoid" id="A0A263CXQ1"/>
<name>A0A263CXQ1_9PSEU</name>
<dbReference type="GO" id="GO:0016787">
    <property type="term" value="F:hydrolase activity"/>
    <property type="evidence" value="ECO:0007669"/>
    <property type="project" value="UniProtKB-KW"/>
</dbReference>
<dbReference type="SFLD" id="SFLDG01129">
    <property type="entry name" value="C1.5:_HAD__Beta-PGM__Phosphata"/>
    <property type="match status" value="1"/>
</dbReference>
<dbReference type="SUPFAM" id="SSF56784">
    <property type="entry name" value="HAD-like"/>
    <property type="match status" value="1"/>
</dbReference>
<dbReference type="InterPro" id="IPR023214">
    <property type="entry name" value="HAD_sf"/>
</dbReference>
<evidence type="ECO:0000313" key="2">
    <source>
        <dbReference type="EMBL" id="OZM70718.1"/>
    </source>
</evidence>
<dbReference type="InterPro" id="IPR051540">
    <property type="entry name" value="S-2-haloacid_dehalogenase"/>
</dbReference>
<sequence>MVIKAVFFDVGEVLVNETREYGTWADWLGVSRHEFSAVFGSVIATGRDYREVFQVFRPSFDLTVERQRRAEAGKPETFDEQDLYPDVRACLSELQRQRILVGVAGNQTIRAEGILRDLKLPLDVLGTSSSWGADKPSDKFFHRLLAEADAPPENVLYVGDRLDWDVRPAQALGLKTALVRRGPWGRILADADVERALLFDIPNLSSLANLVEQYNATGEYLGRRDIPFS</sequence>
<keyword evidence="1" id="KW-0378">Hydrolase</keyword>
<protein>
    <submittedName>
        <fullName evidence="2">Haloacid dehalogenase</fullName>
    </submittedName>
</protein>
<dbReference type="OrthoDB" id="9810501at2"/>